<accession>A0ABQ4BYE4</accession>
<evidence type="ECO:0000256" key="4">
    <source>
        <dbReference type="ARBA" id="ARBA00023295"/>
    </source>
</evidence>
<organism evidence="8 9">
    <name type="scientific">Asanoa iriomotensis</name>
    <dbReference type="NCBI Taxonomy" id="234613"/>
    <lineage>
        <taxon>Bacteria</taxon>
        <taxon>Bacillati</taxon>
        <taxon>Actinomycetota</taxon>
        <taxon>Actinomycetes</taxon>
        <taxon>Micromonosporales</taxon>
        <taxon>Micromonosporaceae</taxon>
        <taxon>Asanoa</taxon>
    </lineage>
</organism>
<comment type="similarity">
    <text evidence="5">Belongs to the glycosyl hydrolase 5 (cellulase A) family.</text>
</comment>
<dbReference type="Pfam" id="PF00150">
    <property type="entry name" value="Cellulase"/>
    <property type="match status" value="1"/>
</dbReference>
<dbReference type="InterPro" id="IPR017853">
    <property type="entry name" value="GH"/>
</dbReference>
<dbReference type="PANTHER" id="PTHR34142">
    <property type="entry name" value="ENDO-BETA-1,4-GLUCANASE A"/>
    <property type="match status" value="1"/>
</dbReference>
<sequence>MRSWLLSVVTTLTVCVGQAVAEPTEGPIAPPPSSPVATHGALRVCGLQLCDRAGQPIQLRGMSTHGIQWYAGCASGPALDVLASDWQANLLRISMYVQEDGYETDPERFTDLVDTLIARATSRGLYVIVDWHILTPGDPAKNLDRAKTFFAEIASRYQGADNVLYEIANEPSGVSWSEIRSYAEQIIPVIRAEDPDSVVLVGTRGWSSLGVSDGADEQEVVDDPVRADNVMYTFHFYAASHGDEYFDALSRAADKLPMFVTEFGTQKYTGDGSNDFDRAASYVDLMDAKGIGWANWNWSDDERSGAVFKRGTCESMDYANTDRLKPAGVWVRDRLRTPPVFAGSAPSGKPVA</sequence>
<evidence type="ECO:0000259" key="7">
    <source>
        <dbReference type="Pfam" id="PF00150"/>
    </source>
</evidence>
<evidence type="ECO:0000256" key="3">
    <source>
        <dbReference type="ARBA" id="ARBA00022801"/>
    </source>
</evidence>
<evidence type="ECO:0000256" key="5">
    <source>
        <dbReference type="RuleBase" id="RU361153"/>
    </source>
</evidence>
<keyword evidence="9" id="KW-1185">Reference proteome</keyword>
<dbReference type="InterPro" id="IPR018087">
    <property type="entry name" value="Glyco_hydro_5_CS"/>
</dbReference>
<evidence type="ECO:0000256" key="1">
    <source>
        <dbReference type="ARBA" id="ARBA00000966"/>
    </source>
</evidence>
<proteinExistence type="inferred from homology"/>
<comment type="caution">
    <text evidence="8">The sequence shown here is derived from an EMBL/GenBank/DDBJ whole genome shotgun (WGS) entry which is preliminary data.</text>
</comment>
<dbReference type="InterPro" id="IPR001547">
    <property type="entry name" value="Glyco_hydro_5"/>
</dbReference>
<keyword evidence="3 5" id="KW-0378">Hydrolase</keyword>
<evidence type="ECO:0000313" key="8">
    <source>
        <dbReference type="EMBL" id="GIF55543.1"/>
    </source>
</evidence>
<feature type="chain" id="PRO_5046572931" description="cellulase" evidence="6">
    <location>
        <begin position="22"/>
        <end position="352"/>
    </location>
</feature>
<dbReference type="PANTHER" id="PTHR34142:SF1">
    <property type="entry name" value="GLYCOSIDE HYDROLASE FAMILY 5 DOMAIN-CONTAINING PROTEIN"/>
    <property type="match status" value="1"/>
</dbReference>
<dbReference type="EC" id="3.2.1.4" evidence="2"/>
<dbReference type="Gene3D" id="3.20.20.80">
    <property type="entry name" value="Glycosidases"/>
    <property type="match status" value="1"/>
</dbReference>
<keyword evidence="4 5" id="KW-0326">Glycosidase</keyword>
<evidence type="ECO:0000256" key="2">
    <source>
        <dbReference type="ARBA" id="ARBA00012601"/>
    </source>
</evidence>
<evidence type="ECO:0000256" key="6">
    <source>
        <dbReference type="SAM" id="SignalP"/>
    </source>
</evidence>
<dbReference type="Proteomes" id="UP000624325">
    <property type="component" value="Unassembled WGS sequence"/>
</dbReference>
<dbReference type="SUPFAM" id="SSF51445">
    <property type="entry name" value="(Trans)glycosidases"/>
    <property type="match status" value="1"/>
</dbReference>
<feature type="signal peptide" evidence="6">
    <location>
        <begin position="1"/>
        <end position="21"/>
    </location>
</feature>
<gene>
    <name evidence="8" type="ORF">Air01nite_16380</name>
</gene>
<name>A0ABQ4BYE4_9ACTN</name>
<protein>
    <recommendedName>
        <fullName evidence="2">cellulase</fullName>
        <ecNumber evidence="2">3.2.1.4</ecNumber>
    </recommendedName>
</protein>
<dbReference type="PROSITE" id="PS00659">
    <property type="entry name" value="GLYCOSYL_HYDROL_F5"/>
    <property type="match status" value="1"/>
</dbReference>
<feature type="domain" description="Glycoside hydrolase family 5" evidence="7">
    <location>
        <begin position="50"/>
        <end position="301"/>
    </location>
</feature>
<keyword evidence="6" id="KW-0732">Signal</keyword>
<reference evidence="8 9" key="1">
    <citation type="submission" date="2021-01" db="EMBL/GenBank/DDBJ databases">
        <title>Whole genome shotgun sequence of Asanoa iriomotensis NBRC 100142.</title>
        <authorList>
            <person name="Komaki H."/>
            <person name="Tamura T."/>
        </authorList>
    </citation>
    <scope>NUCLEOTIDE SEQUENCE [LARGE SCALE GENOMIC DNA]</scope>
    <source>
        <strain evidence="8 9">NBRC 100142</strain>
    </source>
</reference>
<comment type="catalytic activity">
    <reaction evidence="1">
        <text>Endohydrolysis of (1-&gt;4)-beta-D-glucosidic linkages in cellulose, lichenin and cereal beta-D-glucans.</text>
        <dbReference type="EC" id="3.2.1.4"/>
    </reaction>
</comment>
<dbReference type="EMBL" id="BONC01000008">
    <property type="protein sequence ID" value="GIF55543.1"/>
    <property type="molecule type" value="Genomic_DNA"/>
</dbReference>
<evidence type="ECO:0000313" key="9">
    <source>
        <dbReference type="Proteomes" id="UP000624325"/>
    </source>
</evidence>